<dbReference type="OrthoDB" id="27140at2759"/>
<dbReference type="GO" id="GO:0005096">
    <property type="term" value="F:GTPase activator activity"/>
    <property type="evidence" value="ECO:0007669"/>
    <property type="project" value="TreeGrafter"/>
</dbReference>
<dbReference type="Pfam" id="PF00566">
    <property type="entry name" value="RabGAP-TBC"/>
    <property type="match status" value="1"/>
</dbReference>
<dbReference type="InterPro" id="IPR035969">
    <property type="entry name" value="Rab-GAP_TBC_sf"/>
</dbReference>
<dbReference type="PANTHER" id="PTHR22957">
    <property type="entry name" value="TBC1 DOMAIN FAMILY MEMBER GTPASE-ACTIVATING PROTEIN"/>
    <property type="match status" value="1"/>
</dbReference>
<dbReference type="Gene3D" id="1.10.472.80">
    <property type="entry name" value="Ypt/Rab-GAP domain of gyp1p, domain 3"/>
    <property type="match status" value="1"/>
</dbReference>
<dbReference type="OMA" id="QAYNIRD"/>
<dbReference type="SMART" id="SM00164">
    <property type="entry name" value="TBC"/>
    <property type="match status" value="1"/>
</dbReference>
<dbReference type="PROSITE" id="PS50086">
    <property type="entry name" value="TBC_RABGAP"/>
    <property type="match status" value="1"/>
</dbReference>
<organism evidence="2">
    <name type="scientific">Absidia glauca</name>
    <name type="common">Pin mould</name>
    <dbReference type="NCBI Taxonomy" id="4829"/>
    <lineage>
        <taxon>Eukaryota</taxon>
        <taxon>Fungi</taxon>
        <taxon>Fungi incertae sedis</taxon>
        <taxon>Mucoromycota</taxon>
        <taxon>Mucoromycotina</taxon>
        <taxon>Mucoromycetes</taxon>
        <taxon>Mucorales</taxon>
        <taxon>Cunninghamellaceae</taxon>
        <taxon>Absidia</taxon>
    </lineage>
</organism>
<proteinExistence type="predicted"/>
<reference evidence="2" key="1">
    <citation type="submission" date="2016-04" db="EMBL/GenBank/DDBJ databases">
        <authorList>
            <person name="Evans L.H."/>
            <person name="Alamgir A."/>
            <person name="Owens N."/>
            <person name="Weber N.D."/>
            <person name="Virtaneva K."/>
            <person name="Barbian K."/>
            <person name="Babar A."/>
            <person name="Rosenke K."/>
        </authorList>
    </citation>
    <scope>NUCLEOTIDE SEQUENCE [LARGE SCALE GENOMIC DNA]</scope>
    <source>
        <strain evidence="2">CBS 101.48</strain>
    </source>
</reference>
<protein>
    <recommendedName>
        <fullName evidence="1">Rab-GAP TBC domain-containing protein</fullName>
    </recommendedName>
</protein>
<dbReference type="InterPro" id="IPR000195">
    <property type="entry name" value="Rab-GAP-TBC_dom"/>
</dbReference>
<feature type="domain" description="Rab-GAP TBC" evidence="1">
    <location>
        <begin position="62"/>
        <end position="252"/>
    </location>
</feature>
<accession>A0A168N2G1</accession>
<dbReference type="Gene3D" id="1.10.8.270">
    <property type="entry name" value="putative rabgap domain of human tbc1 domain family member 14 like domains"/>
    <property type="match status" value="1"/>
</dbReference>
<dbReference type="SUPFAM" id="SSF47923">
    <property type="entry name" value="Ypt/Rab-GAP domain of gyp1p"/>
    <property type="match status" value="2"/>
</dbReference>
<dbReference type="EMBL" id="LT552960">
    <property type="protein sequence ID" value="SAL99671.1"/>
    <property type="molecule type" value="Genomic_DNA"/>
</dbReference>
<dbReference type="Proteomes" id="UP000078561">
    <property type="component" value="Unassembled WGS sequence"/>
</dbReference>
<dbReference type="AlphaFoldDB" id="A0A168N2G1"/>
<gene>
    <name evidence="2" type="primary">ABSGL_05316.1 scaffold 6959</name>
</gene>
<evidence type="ECO:0000313" key="3">
    <source>
        <dbReference type="Proteomes" id="UP000078561"/>
    </source>
</evidence>
<dbReference type="STRING" id="4829.A0A168N2G1"/>
<sequence length="318" mass="37616">MLRLSIPNSSPGRIQNQSYRLSRMNMDQDLDEVQSNLNDYQELLQSEVYVDLDRLRILARQGVPHQIRGEVWKYLLGVQQADRSKELSSTKERSEEYDQIDKTDPDVAKRIRGEVNRFQRKVPDLEGKHYAEEFENVILAYLNTNRDVEYSPALVSLCAPFIYCLEKECDAYYCFERMMQAIEDTYSNHSIKERVANFMTLFRYVIPDLCSFFEDEEVDLNEWATSWLQHLLAKELQFDDLLRLWDAYFAIVDPLEFHPFVCLSILRNAKENLEDLEQSEIRTVLLRLPNMNMRMIIAEAVNLKHETLERQMFENGDL</sequence>
<keyword evidence="3" id="KW-1185">Reference proteome</keyword>
<evidence type="ECO:0000259" key="1">
    <source>
        <dbReference type="PROSITE" id="PS50086"/>
    </source>
</evidence>
<name>A0A168N2G1_ABSGL</name>
<dbReference type="PANTHER" id="PTHR22957:SF268">
    <property type="entry name" value="ANKYRIN REPEAT-CONTAINING PROTEIN"/>
    <property type="match status" value="1"/>
</dbReference>
<dbReference type="InParanoid" id="A0A168N2G1"/>
<dbReference type="Gene3D" id="1.10.10.750">
    <property type="entry name" value="Ypt/Rab-GAP domain of gyp1p, domain 1"/>
    <property type="match status" value="1"/>
</dbReference>
<evidence type="ECO:0000313" key="2">
    <source>
        <dbReference type="EMBL" id="SAL99671.1"/>
    </source>
</evidence>